<organism evidence="6 7">
    <name type="scientific">Danaus chrysippus</name>
    <name type="common">African queen</name>
    <dbReference type="NCBI Taxonomy" id="151541"/>
    <lineage>
        <taxon>Eukaryota</taxon>
        <taxon>Metazoa</taxon>
        <taxon>Ecdysozoa</taxon>
        <taxon>Arthropoda</taxon>
        <taxon>Hexapoda</taxon>
        <taxon>Insecta</taxon>
        <taxon>Pterygota</taxon>
        <taxon>Neoptera</taxon>
        <taxon>Endopterygota</taxon>
        <taxon>Lepidoptera</taxon>
        <taxon>Glossata</taxon>
        <taxon>Ditrysia</taxon>
        <taxon>Papilionoidea</taxon>
        <taxon>Nymphalidae</taxon>
        <taxon>Danainae</taxon>
        <taxon>Danaini</taxon>
        <taxon>Danaina</taxon>
        <taxon>Danaus</taxon>
        <taxon>Anosia</taxon>
    </lineage>
</organism>
<evidence type="ECO:0000256" key="3">
    <source>
        <dbReference type="ARBA" id="ARBA00022833"/>
    </source>
</evidence>
<accession>A0A8J2M6K5</accession>
<dbReference type="InterPro" id="IPR001965">
    <property type="entry name" value="Znf_PHD"/>
</dbReference>
<protein>
    <submittedName>
        <fullName evidence="6">(African queen) hypothetical protein</fullName>
    </submittedName>
</protein>
<feature type="region of interest" description="Disordered" evidence="4">
    <location>
        <begin position="113"/>
        <end position="146"/>
    </location>
</feature>
<evidence type="ECO:0000256" key="4">
    <source>
        <dbReference type="SAM" id="MobiDB-lite"/>
    </source>
</evidence>
<dbReference type="InterPro" id="IPR013083">
    <property type="entry name" value="Znf_RING/FYVE/PHD"/>
</dbReference>
<dbReference type="InterPro" id="IPR011011">
    <property type="entry name" value="Znf_FYVE_PHD"/>
</dbReference>
<dbReference type="SMART" id="SM00249">
    <property type="entry name" value="PHD"/>
    <property type="match status" value="1"/>
</dbReference>
<evidence type="ECO:0000313" key="7">
    <source>
        <dbReference type="Proteomes" id="UP000789524"/>
    </source>
</evidence>
<evidence type="ECO:0000256" key="1">
    <source>
        <dbReference type="ARBA" id="ARBA00022723"/>
    </source>
</evidence>
<dbReference type="GO" id="GO:0008270">
    <property type="term" value="F:zinc ion binding"/>
    <property type="evidence" value="ECO:0007669"/>
    <property type="project" value="UniProtKB-KW"/>
</dbReference>
<keyword evidence="3" id="KW-0862">Zinc</keyword>
<dbReference type="Gene3D" id="3.30.40.10">
    <property type="entry name" value="Zinc/RING finger domain, C3HC4 (zinc finger)"/>
    <property type="match status" value="1"/>
</dbReference>
<dbReference type="InterPro" id="IPR019787">
    <property type="entry name" value="Znf_PHD-finger"/>
</dbReference>
<dbReference type="OrthoDB" id="8196822at2759"/>
<dbReference type="CDD" id="cd15517">
    <property type="entry name" value="PHD_TCF19_like"/>
    <property type="match status" value="1"/>
</dbReference>
<keyword evidence="7" id="KW-1185">Reference proteome</keyword>
<sequence length="292" mass="32595">MKSCYNEVASSWLRSNPGSVIKQANVAELLGTAYPRSVRMDIAQNGFKATGLWPCDRNVIKAEDFVASVYISDPSNQEPNGSPEPTTESSARATSPSIITQPIVASPSVLVVSPPPSTSLPSPPKIITPPLIPKDSTLPTVQPEPSKIDKISNNEEIKSHLNVLSPVPCINTVIKKMKKGTKRTMELTSSPYKNEMEAKENMNKKKKPILDMKKLKTEKKINKNIQRRSSDETYRKNKKMKTKKSWLCQLCKEDREEDMIQCSKCKGWIHDLCAGVESKIKKYTCDICVQSQ</sequence>
<dbReference type="AlphaFoldDB" id="A0A8J2M6K5"/>
<feature type="region of interest" description="Disordered" evidence="4">
    <location>
        <begin position="72"/>
        <end position="94"/>
    </location>
</feature>
<feature type="compositionally biased region" description="Pro residues" evidence="4">
    <location>
        <begin position="113"/>
        <end position="132"/>
    </location>
</feature>
<evidence type="ECO:0000313" key="6">
    <source>
        <dbReference type="EMBL" id="CAG9557750.1"/>
    </source>
</evidence>
<proteinExistence type="predicted"/>
<feature type="compositionally biased region" description="Polar residues" evidence="4">
    <location>
        <begin position="73"/>
        <end position="94"/>
    </location>
</feature>
<keyword evidence="1" id="KW-0479">Metal-binding</keyword>
<reference evidence="6" key="1">
    <citation type="submission" date="2021-09" db="EMBL/GenBank/DDBJ databases">
        <authorList>
            <person name="Martin H S."/>
        </authorList>
    </citation>
    <scope>NUCLEOTIDE SEQUENCE</scope>
</reference>
<dbReference type="Pfam" id="PF00628">
    <property type="entry name" value="PHD"/>
    <property type="match status" value="1"/>
</dbReference>
<name>A0A8J2M6K5_9NEOP</name>
<gene>
    <name evidence="6" type="ORF">DCHRY22_LOCUS49</name>
</gene>
<feature type="domain" description="Zinc finger PHD-type" evidence="5">
    <location>
        <begin position="247"/>
        <end position="289"/>
    </location>
</feature>
<dbReference type="Proteomes" id="UP000789524">
    <property type="component" value="Unassembled WGS sequence"/>
</dbReference>
<keyword evidence="2" id="KW-0863">Zinc-finger</keyword>
<evidence type="ECO:0000256" key="2">
    <source>
        <dbReference type="ARBA" id="ARBA00022771"/>
    </source>
</evidence>
<comment type="caution">
    <text evidence="6">The sequence shown here is derived from an EMBL/GenBank/DDBJ whole genome shotgun (WGS) entry which is preliminary data.</text>
</comment>
<dbReference type="EMBL" id="CAKASE010000004">
    <property type="protein sequence ID" value="CAG9557750.1"/>
    <property type="molecule type" value="Genomic_DNA"/>
</dbReference>
<evidence type="ECO:0000259" key="5">
    <source>
        <dbReference type="SMART" id="SM00249"/>
    </source>
</evidence>
<dbReference type="SUPFAM" id="SSF57903">
    <property type="entry name" value="FYVE/PHD zinc finger"/>
    <property type="match status" value="1"/>
</dbReference>